<evidence type="ECO:0000313" key="4">
    <source>
        <dbReference type="Proteomes" id="UP001140453"/>
    </source>
</evidence>
<feature type="region of interest" description="Disordered" evidence="2">
    <location>
        <begin position="78"/>
        <end position="130"/>
    </location>
</feature>
<feature type="region of interest" description="Disordered" evidence="2">
    <location>
        <begin position="301"/>
        <end position="337"/>
    </location>
</feature>
<feature type="compositionally biased region" description="Polar residues" evidence="2">
    <location>
        <begin position="39"/>
        <end position="56"/>
    </location>
</feature>
<keyword evidence="1" id="KW-0648">Protein biosynthesis</keyword>
<feature type="compositionally biased region" description="Basic and acidic residues" evidence="2">
    <location>
        <begin position="301"/>
        <end position="311"/>
    </location>
</feature>
<keyword evidence="4" id="KW-1185">Reference proteome</keyword>
<dbReference type="Pfam" id="PF01652">
    <property type="entry name" value="IF4E"/>
    <property type="match status" value="1"/>
</dbReference>
<dbReference type="EMBL" id="JAPEVB010000004">
    <property type="protein sequence ID" value="KAJ4388748.1"/>
    <property type="molecule type" value="Genomic_DNA"/>
</dbReference>
<dbReference type="GO" id="GO:0003743">
    <property type="term" value="F:translation initiation factor activity"/>
    <property type="evidence" value="ECO:0007669"/>
    <property type="project" value="UniProtKB-KW"/>
</dbReference>
<dbReference type="SUPFAM" id="SSF55418">
    <property type="entry name" value="eIF4e-like"/>
    <property type="match status" value="1"/>
</dbReference>
<dbReference type="Gene3D" id="3.30.760.10">
    <property type="entry name" value="RNA Cap, Translation Initiation Factor Eif4e"/>
    <property type="match status" value="1"/>
</dbReference>
<dbReference type="InterPro" id="IPR019770">
    <property type="entry name" value="TIF_eIF_4E_CS"/>
</dbReference>
<dbReference type="AlphaFoldDB" id="A0A9W8YMU2"/>
<feature type="compositionally biased region" description="Basic and acidic residues" evidence="2">
    <location>
        <begin position="118"/>
        <end position="128"/>
    </location>
</feature>
<dbReference type="GO" id="GO:0000340">
    <property type="term" value="F:RNA 7-methylguanosine cap binding"/>
    <property type="evidence" value="ECO:0007669"/>
    <property type="project" value="TreeGrafter"/>
</dbReference>
<keyword evidence="1" id="KW-0694">RNA-binding</keyword>
<comment type="similarity">
    <text evidence="1">Belongs to the eukaryotic initiation factor 4E family.</text>
</comment>
<keyword evidence="1" id="KW-0396">Initiation factor</keyword>
<feature type="compositionally biased region" description="Polar residues" evidence="2">
    <location>
        <begin position="317"/>
        <end position="337"/>
    </location>
</feature>
<feature type="compositionally biased region" description="Polar residues" evidence="2">
    <location>
        <begin position="102"/>
        <end position="117"/>
    </location>
</feature>
<dbReference type="OrthoDB" id="590761at2759"/>
<comment type="caution">
    <text evidence="3">The sequence shown here is derived from an EMBL/GenBank/DDBJ whole genome shotgun (WGS) entry which is preliminary data.</text>
</comment>
<evidence type="ECO:0000313" key="3">
    <source>
        <dbReference type="EMBL" id="KAJ4388748.1"/>
    </source>
</evidence>
<organism evidence="3 4">
    <name type="scientific">Gnomoniopsis smithogilvyi</name>
    <dbReference type="NCBI Taxonomy" id="1191159"/>
    <lineage>
        <taxon>Eukaryota</taxon>
        <taxon>Fungi</taxon>
        <taxon>Dikarya</taxon>
        <taxon>Ascomycota</taxon>
        <taxon>Pezizomycotina</taxon>
        <taxon>Sordariomycetes</taxon>
        <taxon>Sordariomycetidae</taxon>
        <taxon>Diaporthales</taxon>
        <taxon>Gnomoniaceae</taxon>
        <taxon>Gnomoniopsis</taxon>
    </lineage>
</organism>
<feature type="region of interest" description="Disordered" evidence="2">
    <location>
        <begin position="1"/>
        <end position="65"/>
    </location>
</feature>
<dbReference type="InterPro" id="IPR023398">
    <property type="entry name" value="TIF_eIF4e-like"/>
</dbReference>
<evidence type="ECO:0000256" key="2">
    <source>
        <dbReference type="SAM" id="MobiDB-lite"/>
    </source>
</evidence>
<dbReference type="PANTHER" id="PTHR11960">
    <property type="entry name" value="EUKARYOTIC TRANSLATION INITIATION FACTOR 4E RELATED"/>
    <property type="match status" value="1"/>
</dbReference>
<accession>A0A9W8YMU2</accession>
<dbReference type="Proteomes" id="UP001140453">
    <property type="component" value="Unassembled WGS sequence"/>
</dbReference>
<proteinExistence type="inferred from homology"/>
<dbReference type="PANTHER" id="PTHR11960:SF18">
    <property type="entry name" value="EUKARYOTIC TRANSLATION INITIATION FACTOR 4E HOMOLOGOUS PROTEIN, ISOFORM B"/>
    <property type="match status" value="1"/>
</dbReference>
<dbReference type="InterPro" id="IPR001040">
    <property type="entry name" value="TIF_eIF_4E"/>
</dbReference>
<dbReference type="GO" id="GO:0016281">
    <property type="term" value="C:eukaryotic translation initiation factor 4F complex"/>
    <property type="evidence" value="ECO:0007669"/>
    <property type="project" value="TreeGrafter"/>
</dbReference>
<name>A0A9W8YMU2_9PEZI</name>
<evidence type="ECO:0000256" key="1">
    <source>
        <dbReference type="RuleBase" id="RU004374"/>
    </source>
</evidence>
<feature type="compositionally biased region" description="Low complexity" evidence="2">
    <location>
        <begin position="10"/>
        <end position="22"/>
    </location>
</feature>
<gene>
    <name evidence="3" type="ORF">N0V93_006208</name>
</gene>
<reference evidence="3" key="1">
    <citation type="submission" date="2022-10" db="EMBL/GenBank/DDBJ databases">
        <title>Tapping the CABI collections for fungal endophytes: first genome assemblies for Collariella, Neodidymelliopsis, Ascochyta clinopodiicola, Didymella pomorum, Didymosphaeria variabile, Neocosmospora piperis and Neocucurbitaria cava.</title>
        <authorList>
            <person name="Hill R."/>
        </authorList>
    </citation>
    <scope>NUCLEOTIDE SEQUENCE</scope>
    <source>
        <strain evidence="3">IMI 355082</strain>
    </source>
</reference>
<protein>
    <submittedName>
        <fullName evidence="3">Uncharacterized protein</fullName>
    </submittedName>
</protein>
<dbReference type="PROSITE" id="PS00813">
    <property type="entry name" value="IF4E"/>
    <property type="match status" value="1"/>
</dbReference>
<sequence length="337" mass="37122">MDRDLWSRRTNTNKLSLSTSNSGHGERNPSFPSKRFGGDSSSHGGKNPFNTVTTPGSGLASPGGANFGLGTGAFSSFGATKNPKSPGNPFEAVKGAAEKPAQDTSSGSATKATGDNKSSTKDGKKGDQPSENLLRNPWCFWFRPSIPKNVSIPYDETVHGLAEVATVEQFWAVYRHLARPSALQPVSDYHLFKKGVRPIWEDEENRKGGKWLVRLKKGVADRYWEALMLALIGDQFHDAGVEICGAVVSVRNGEDIISIWTASKEGKMIRIRDTFRKILQLPANTKIDWKVHEESIQQRITIEESRKEKANQHRQGKPQTQRQNQHQGNDSSPAQAS</sequence>